<dbReference type="InterPro" id="IPR000477">
    <property type="entry name" value="RT_dom"/>
</dbReference>
<sequence>MRLNLIQLSPEVHAVQQQAPEMKGFHWLLGIISPVEEDTTCVSAISATVKKDGLQHFLSKIRILADFSGQGIIETHNFYDIVQKPCEIVMDDILIWGSSVEEHNKCLKCVQDHVTAINMQLNPTKCCFRVAEVPYVGHLLTGRGVKPDPEKTKAIHQKSKCANAEWHWTEQHAAAVDTLKGHLTSSPVLQYFDVHKPVTVFRMAGLLHSHRDLSLTLKRAMHRLRKNSWD</sequence>
<gene>
    <name evidence="4" type="ORF">H4Q32_019080</name>
</gene>
<evidence type="ECO:0000256" key="2">
    <source>
        <dbReference type="ARBA" id="ARBA00012180"/>
    </source>
</evidence>
<evidence type="ECO:0000256" key="1">
    <source>
        <dbReference type="ARBA" id="ARBA00010879"/>
    </source>
</evidence>
<accession>A0ABQ8LMF9</accession>
<reference evidence="4 5" key="1">
    <citation type="submission" date="2022-01" db="EMBL/GenBank/DDBJ databases">
        <title>A high-quality chromosome-level genome assembly of rohu carp, Labeo rohita.</title>
        <authorList>
            <person name="Arick M.A. II"/>
            <person name="Hsu C.-Y."/>
            <person name="Magbanua Z."/>
            <person name="Pechanova O."/>
            <person name="Grover C."/>
            <person name="Miller E."/>
            <person name="Thrash A."/>
            <person name="Ezzel L."/>
            <person name="Alam S."/>
            <person name="Benzie J."/>
            <person name="Hamilton M."/>
            <person name="Karsi A."/>
            <person name="Lawrence M.L."/>
            <person name="Peterson D.G."/>
        </authorList>
    </citation>
    <scope>NUCLEOTIDE SEQUENCE [LARGE SCALE GENOMIC DNA]</scope>
    <source>
        <strain evidence="5">BAU-BD-2019</strain>
        <tissue evidence="4">Blood</tissue>
    </source>
</reference>
<comment type="similarity">
    <text evidence="1">Belongs to the beta type-B retroviral polymerase family. HERV class-II K(HML-2) pol subfamily.</text>
</comment>
<dbReference type="InterPro" id="IPR043502">
    <property type="entry name" value="DNA/RNA_pol_sf"/>
</dbReference>
<dbReference type="PANTHER" id="PTHR37984:SF5">
    <property type="entry name" value="PROTEIN NYNRIN-LIKE"/>
    <property type="match status" value="1"/>
</dbReference>
<dbReference type="EMBL" id="JACTAM010000021">
    <property type="protein sequence ID" value="KAI2651071.1"/>
    <property type="molecule type" value="Genomic_DNA"/>
</dbReference>
<dbReference type="Gene3D" id="3.30.70.270">
    <property type="match status" value="1"/>
</dbReference>
<feature type="domain" description="Reverse transcriptase" evidence="3">
    <location>
        <begin position="89"/>
        <end position="138"/>
    </location>
</feature>
<protein>
    <recommendedName>
        <fullName evidence="2">ribonuclease H</fullName>
        <ecNumber evidence="2">3.1.26.4</ecNumber>
    </recommendedName>
</protein>
<dbReference type="InterPro" id="IPR043128">
    <property type="entry name" value="Rev_trsase/Diguanyl_cyclase"/>
</dbReference>
<name>A0ABQ8LMF9_LABRO</name>
<dbReference type="Proteomes" id="UP000830375">
    <property type="component" value="Unassembled WGS sequence"/>
</dbReference>
<evidence type="ECO:0000259" key="3">
    <source>
        <dbReference type="Pfam" id="PF00078"/>
    </source>
</evidence>
<evidence type="ECO:0000313" key="4">
    <source>
        <dbReference type="EMBL" id="KAI2651071.1"/>
    </source>
</evidence>
<dbReference type="InterPro" id="IPR050951">
    <property type="entry name" value="Retrovirus_Pol_polyprotein"/>
</dbReference>
<keyword evidence="5" id="KW-1185">Reference proteome</keyword>
<dbReference type="Pfam" id="PF00078">
    <property type="entry name" value="RVT_1"/>
    <property type="match status" value="1"/>
</dbReference>
<dbReference type="EC" id="3.1.26.4" evidence="2"/>
<comment type="caution">
    <text evidence="4">The sequence shown here is derived from an EMBL/GenBank/DDBJ whole genome shotgun (WGS) entry which is preliminary data.</text>
</comment>
<dbReference type="SUPFAM" id="SSF56672">
    <property type="entry name" value="DNA/RNA polymerases"/>
    <property type="match status" value="1"/>
</dbReference>
<organism evidence="4 5">
    <name type="scientific">Labeo rohita</name>
    <name type="common">Indian major carp</name>
    <name type="synonym">Cyprinus rohita</name>
    <dbReference type="NCBI Taxonomy" id="84645"/>
    <lineage>
        <taxon>Eukaryota</taxon>
        <taxon>Metazoa</taxon>
        <taxon>Chordata</taxon>
        <taxon>Craniata</taxon>
        <taxon>Vertebrata</taxon>
        <taxon>Euteleostomi</taxon>
        <taxon>Actinopterygii</taxon>
        <taxon>Neopterygii</taxon>
        <taxon>Teleostei</taxon>
        <taxon>Ostariophysi</taxon>
        <taxon>Cypriniformes</taxon>
        <taxon>Cyprinidae</taxon>
        <taxon>Labeoninae</taxon>
        <taxon>Labeonini</taxon>
        <taxon>Labeo</taxon>
    </lineage>
</organism>
<evidence type="ECO:0000313" key="5">
    <source>
        <dbReference type="Proteomes" id="UP000830375"/>
    </source>
</evidence>
<dbReference type="PANTHER" id="PTHR37984">
    <property type="entry name" value="PROTEIN CBG26694"/>
    <property type="match status" value="1"/>
</dbReference>
<proteinExistence type="inferred from homology"/>